<evidence type="ECO:0000313" key="4">
    <source>
        <dbReference type="EMBL" id="KKN78916.1"/>
    </source>
</evidence>
<comment type="caution">
    <text evidence="4">The sequence shown here is derived from an EMBL/GenBank/DDBJ whole genome shotgun (WGS) entry which is preliminary data.</text>
</comment>
<dbReference type="InterPro" id="IPR013785">
    <property type="entry name" value="Aldolase_TIM"/>
</dbReference>
<name>A0A0F9VZT4_9ZZZZ</name>
<evidence type="ECO:0000256" key="1">
    <source>
        <dbReference type="ARBA" id="ARBA00022630"/>
    </source>
</evidence>
<dbReference type="InterPro" id="IPR001155">
    <property type="entry name" value="OxRdtase_FMN_N"/>
</dbReference>
<gene>
    <name evidence="4" type="ORF">LCGC14_0345370</name>
</gene>
<reference evidence="4" key="1">
    <citation type="journal article" date="2015" name="Nature">
        <title>Complex archaea that bridge the gap between prokaryotes and eukaryotes.</title>
        <authorList>
            <person name="Spang A."/>
            <person name="Saw J.H."/>
            <person name="Jorgensen S.L."/>
            <person name="Zaremba-Niedzwiedzka K."/>
            <person name="Martijn J."/>
            <person name="Lind A.E."/>
            <person name="van Eijk R."/>
            <person name="Schleper C."/>
            <person name="Guy L."/>
            <person name="Ettema T.J."/>
        </authorList>
    </citation>
    <scope>NUCLEOTIDE SEQUENCE</scope>
</reference>
<accession>A0A0F9VZT4</accession>
<evidence type="ECO:0000256" key="2">
    <source>
        <dbReference type="ARBA" id="ARBA00023002"/>
    </source>
</evidence>
<keyword evidence="2" id="KW-0560">Oxidoreductase</keyword>
<organism evidence="4">
    <name type="scientific">marine sediment metagenome</name>
    <dbReference type="NCBI Taxonomy" id="412755"/>
    <lineage>
        <taxon>unclassified sequences</taxon>
        <taxon>metagenomes</taxon>
        <taxon>ecological metagenomes</taxon>
    </lineage>
</organism>
<proteinExistence type="predicted"/>
<dbReference type="AlphaFoldDB" id="A0A0F9VZT4"/>
<keyword evidence="1" id="KW-0285">Flavoprotein</keyword>
<dbReference type="EMBL" id="LAZR01000255">
    <property type="protein sequence ID" value="KKN78916.1"/>
    <property type="molecule type" value="Genomic_DNA"/>
</dbReference>
<evidence type="ECO:0000259" key="3">
    <source>
        <dbReference type="Pfam" id="PF00724"/>
    </source>
</evidence>
<dbReference type="PANTHER" id="PTHR43656:SF2">
    <property type="entry name" value="BINDING OXIDOREDUCTASE, PUTATIVE (AFU_ORTHOLOGUE AFUA_2G08260)-RELATED"/>
    <property type="match status" value="1"/>
</dbReference>
<dbReference type="PANTHER" id="PTHR43656">
    <property type="entry name" value="BINDING OXIDOREDUCTASE, PUTATIVE (AFU_ORTHOLOGUE AFUA_2G08260)-RELATED"/>
    <property type="match status" value="1"/>
</dbReference>
<dbReference type="Pfam" id="PF00724">
    <property type="entry name" value="Oxidored_FMN"/>
    <property type="match status" value="1"/>
</dbReference>
<dbReference type="GO" id="GO:0010181">
    <property type="term" value="F:FMN binding"/>
    <property type="evidence" value="ECO:0007669"/>
    <property type="project" value="InterPro"/>
</dbReference>
<dbReference type="GO" id="GO:0016491">
    <property type="term" value="F:oxidoreductase activity"/>
    <property type="evidence" value="ECO:0007669"/>
    <property type="project" value="UniProtKB-KW"/>
</dbReference>
<dbReference type="Gene3D" id="3.20.20.70">
    <property type="entry name" value="Aldolase class I"/>
    <property type="match status" value="1"/>
</dbReference>
<protein>
    <recommendedName>
        <fullName evidence="3">NADH:flavin oxidoreductase/NADH oxidase N-terminal domain-containing protein</fullName>
    </recommendedName>
</protein>
<sequence>MNALKDEMILPNGAILSNRIAKSAMSENLSNAYNEPTPTLINAYKEWSKSGAGLLITGNIMIDSNAIGEPRNVVVENRQNLKLLKEWAMSVEGSNTHLWAQINHPGRQAMELINSNLKAPSAIPLKSSGRKNATKKVPEVLTEKEILDIIEAFANTSIILKEAGFSGVQIHGAHGYLVIQFLSPYTNIREDKWGGSLDNRSRFVVEIYRKIRAYVGDDFPIGIKLNSTDFQKGGFSEEESMEVVKILSKEGIDLIEISGGTYEAPAMMGKRKESTLKREAYFIDYIEKVRKITTTPLMLTGGFRTTSVMKDAVASNQLDIIGIARPFAVYPNIGNEILNESRLGFKTNIKKSGVKAINGMMNIIWYESQIKQLGQGKKPNPNLSPWSVFFNYLWLIIQHKLKGKKNNN</sequence>
<dbReference type="CDD" id="cd04733">
    <property type="entry name" value="OYE_like_2_FMN"/>
    <property type="match status" value="1"/>
</dbReference>
<feature type="domain" description="NADH:flavin oxidoreductase/NADH oxidase N-terminal" evidence="3">
    <location>
        <begin position="16"/>
        <end position="334"/>
    </location>
</feature>
<dbReference type="SUPFAM" id="SSF51395">
    <property type="entry name" value="FMN-linked oxidoreductases"/>
    <property type="match status" value="1"/>
</dbReference>
<dbReference type="InterPro" id="IPR051799">
    <property type="entry name" value="NADH_flavin_oxidoreductase"/>
</dbReference>